<keyword evidence="2" id="KW-0255">Endonuclease</keyword>
<dbReference type="InterPro" id="IPR005135">
    <property type="entry name" value="Endo/exonuclease/phosphatase"/>
</dbReference>
<dbReference type="EMBL" id="JBEPLY010000004">
    <property type="protein sequence ID" value="MET3599525.1"/>
    <property type="molecule type" value="Genomic_DNA"/>
</dbReference>
<gene>
    <name evidence="2" type="ORF">ABID12_001464</name>
</gene>
<dbReference type="InterPro" id="IPR051916">
    <property type="entry name" value="GPI-anchor_lipid_remodeler"/>
</dbReference>
<feature type="domain" description="Endonuclease/exonuclease/phosphatase" evidence="1">
    <location>
        <begin position="69"/>
        <end position="325"/>
    </location>
</feature>
<dbReference type="PANTHER" id="PTHR14859">
    <property type="entry name" value="CALCOFLUOR WHITE HYPERSENSITIVE PROTEIN PRECURSOR"/>
    <property type="match status" value="1"/>
</dbReference>
<name>A0ABV2I9G0_9HYPH</name>
<dbReference type="SUPFAM" id="SSF56219">
    <property type="entry name" value="DNase I-like"/>
    <property type="match status" value="1"/>
</dbReference>
<accession>A0ABV2I9G0</accession>
<proteinExistence type="predicted"/>
<dbReference type="PANTHER" id="PTHR14859:SF1">
    <property type="entry name" value="PGAP2-INTERACTING PROTEIN"/>
    <property type="match status" value="1"/>
</dbReference>
<keyword evidence="2" id="KW-0378">Hydrolase</keyword>
<dbReference type="InterPro" id="IPR036691">
    <property type="entry name" value="Endo/exonu/phosph_ase_sf"/>
</dbReference>
<keyword evidence="2" id="KW-0540">Nuclease</keyword>
<keyword evidence="3" id="KW-1185">Reference proteome</keyword>
<protein>
    <submittedName>
        <fullName evidence="2">Endonuclease/exonuclease/phosphatase family metal-dependent hydrolase</fullName>
    </submittedName>
</protein>
<dbReference type="Pfam" id="PF03372">
    <property type="entry name" value="Exo_endo_phos"/>
    <property type="match status" value="1"/>
</dbReference>
<dbReference type="Proteomes" id="UP001549164">
    <property type="component" value="Unassembled WGS sequence"/>
</dbReference>
<evidence type="ECO:0000313" key="2">
    <source>
        <dbReference type="EMBL" id="MET3599525.1"/>
    </source>
</evidence>
<organism evidence="2 3">
    <name type="scientific">Martelella mangrovi</name>
    <dbReference type="NCBI Taxonomy" id="1397477"/>
    <lineage>
        <taxon>Bacteria</taxon>
        <taxon>Pseudomonadati</taxon>
        <taxon>Pseudomonadota</taxon>
        <taxon>Alphaproteobacteria</taxon>
        <taxon>Hyphomicrobiales</taxon>
        <taxon>Aurantimonadaceae</taxon>
        <taxon>Martelella</taxon>
    </lineage>
</organism>
<comment type="caution">
    <text evidence="2">The sequence shown here is derived from an EMBL/GenBank/DDBJ whole genome shotgun (WGS) entry which is preliminary data.</text>
</comment>
<evidence type="ECO:0000313" key="3">
    <source>
        <dbReference type="Proteomes" id="UP001549164"/>
    </source>
</evidence>
<dbReference type="GO" id="GO:0004519">
    <property type="term" value="F:endonuclease activity"/>
    <property type="evidence" value="ECO:0007669"/>
    <property type="project" value="UniProtKB-KW"/>
</dbReference>
<dbReference type="GO" id="GO:0016787">
    <property type="term" value="F:hydrolase activity"/>
    <property type="evidence" value="ECO:0007669"/>
    <property type="project" value="UniProtKB-KW"/>
</dbReference>
<evidence type="ECO:0000259" key="1">
    <source>
        <dbReference type="Pfam" id="PF03372"/>
    </source>
</evidence>
<reference evidence="2 3" key="1">
    <citation type="submission" date="2024-06" db="EMBL/GenBank/DDBJ databases">
        <title>Genomic Encyclopedia of Type Strains, Phase IV (KMG-IV): sequencing the most valuable type-strain genomes for metagenomic binning, comparative biology and taxonomic classification.</title>
        <authorList>
            <person name="Goeker M."/>
        </authorList>
    </citation>
    <scope>NUCLEOTIDE SEQUENCE [LARGE SCALE GENOMIC DNA]</scope>
    <source>
        <strain evidence="2 3">DSM 28102</strain>
    </source>
</reference>
<dbReference type="Gene3D" id="3.60.10.10">
    <property type="entry name" value="Endonuclease/exonuclease/phosphatase"/>
    <property type="match status" value="1"/>
</dbReference>
<sequence>MRPMPELFTDCVPALDAPGRAERARISGLEKANHIHDRLQQELGCLHTIETGGRPDRDMPLAFPFTAAAWNLQRGLFPHESASRLAAENADVVMLSEMDNGMARTAQRHPTAEIADDLAMAYAYGVEFIELGLGNAAERPFCTDDFNARGFHGNALLARTPLVSPFMLPLSGDPIWFSRDKDQPRIGARMAIGAQIETAQGPLVALSTHLESHGDIALRERQMADIFALVDWHFSGLPVLIGGDLNTVNRSGGDPDVETLFSLAADKGYERHGGPADRMTTRPSLISEERPKQMKLDWFLSRGLDISESRVIDALDADGKPLSDHDLLICTVAGVRS</sequence>